<accession>A0A949JTW0</accession>
<keyword evidence="5" id="KW-0547">Nucleotide-binding</keyword>
<dbReference type="PANTHER" id="PTHR43394:SF1">
    <property type="entry name" value="ATP-BINDING CASSETTE SUB-FAMILY B MEMBER 10, MITOCHONDRIAL"/>
    <property type="match status" value="1"/>
</dbReference>
<keyword evidence="8 9" id="KW-0472">Membrane</keyword>
<keyword evidence="6 12" id="KW-0067">ATP-binding</keyword>
<evidence type="ECO:0000256" key="5">
    <source>
        <dbReference type="ARBA" id="ARBA00022741"/>
    </source>
</evidence>
<feature type="domain" description="ABC transmembrane type-1" evidence="11">
    <location>
        <begin position="1"/>
        <end position="242"/>
    </location>
</feature>
<dbReference type="CDD" id="cd18548">
    <property type="entry name" value="ABC_6TM_Tm287_like"/>
    <property type="match status" value="1"/>
</dbReference>
<proteinExistence type="predicted"/>
<dbReference type="Gene3D" id="3.40.50.300">
    <property type="entry name" value="P-loop containing nucleotide triphosphate hydrolases"/>
    <property type="match status" value="1"/>
</dbReference>
<evidence type="ECO:0000259" key="10">
    <source>
        <dbReference type="PROSITE" id="PS50893"/>
    </source>
</evidence>
<dbReference type="PROSITE" id="PS50929">
    <property type="entry name" value="ABC_TM1F"/>
    <property type="match status" value="1"/>
</dbReference>
<dbReference type="InterPro" id="IPR017871">
    <property type="entry name" value="ABC_transporter-like_CS"/>
</dbReference>
<comment type="subcellular location">
    <subcellularLocation>
        <location evidence="1">Cell membrane</location>
        <topology evidence="1">Multi-pass membrane protein</topology>
    </subcellularLocation>
</comment>
<evidence type="ECO:0000256" key="8">
    <source>
        <dbReference type="ARBA" id="ARBA00023136"/>
    </source>
</evidence>
<dbReference type="Gene3D" id="1.20.1560.10">
    <property type="entry name" value="ABC transporter type 1, transmembrane domain"/>
    <property type="match status" value="1"/>
</dbReference>
<keyword evidence="7 9" id="KW-1133">Transmembrane helix</keyword>
<dbReference type="GO" id="GO:0005886">
    <property type="term" value="C:plasma membrane"/>
    <property type="evidence" value="ECO:0007669"/>
    <property type="project" value="UniProtKB-SubCell"/>
</dbReference>
<feature type="transmembrane region" description="Helical" evidence="9">
    <location>
        <begin position="174"/>
        <end position="199"/>
    </location>
</feature>
<evidence type="ECO:0000313" key="12">
    <source>
        <dbReference type="EMBL" id="MBU9735023.1"/>
    </source>
</evidence>
<dbReference type="Pfam" id="PF00005">
    <property type="entry name" value="ABC_tran"/>
    <property type="match status" value="1"/>
</dbReference>
<feature type="domain" description="ABC transporter" evidence="10">
    <location>
        <begin position="283"/>
        <end position="519"/>
    </location>
</feature>
<keyword evidence="4 9" id="KW-0812">Transmembrane</keyword>
<reference evidence="12" key="1">
    <citation type="submission" date="2021-06" db="EMBL/GenBank/DDBJ databases">
        <title>Description of novel taxa of the family Lachnospiraceae.</title>
        <authorList>
            <person name="Chaplin A.V."/>
            <person name="Sokolova S.R."/>
            <person name="Pikina A.P."/>
            <person name="Korzhanova M."/>
            <person name="Belova V."/>
            <person name="Korostin D."/>
            <person name="Efimov B.A."/>
        </authorList>
    </citation>
    <scope>NUCLEOTIDE SEQUENCE</scope>
    <source>
        <strain evidence="12">ASD5720</strain>
    </source>
</reference>
<evidence type="ECO:0000256" key="4">
    <source>
        <dbReference type="ARBA" id="ARBA00022692"/>
    </source>
</evidence>
<evidence type="ECO:0000256" key="7">
    <source>
        <dbReference type="ARBA" id="ARBA00022989"/>
    </source>
</evidence>
<dbReference type="PROSITE" id="PS50893">
    <property type="entry name" value="ABC_TRANSPORTER_2"/>
    <property type="match status" value="1"/>
</dbReference>
<keyword evidence="13" id="KW-1185">Reference proteome</keyword>
<gene>
    <name evidence="12" type="ORF">KTH89_00645</name>
</gene>
<dbReference type="InterPro" id="IPR011527">
    <property type="entry name" value="ABC1_TM_dom"/>
</dbReference>
<dbReference type="RefSeq" id="WP_238720247.1">
    <property type="nucleotide sequence ID" value="NZ_JAHQCW010000001.1"/>
</dbReference>
<evidence type="ECO:0000259" key="11">
    <source>
        <dbReference type="PROSITE" id="PS50929"/>
    </source>
</evidence>
<dbReference type="InterPro" id="IPR003593">
    <property type="entry name" value="AAA+_ATPase"/>
</dbReference>
<dbReference type="GO" id="GO:0015421">
    <property type="term" value="F:ABC-type oligopeptide transporter activity"/>
    <property type="evidence" value="ECO:0007669"/>
    <property type="project" value="TreeGrafter"/>
</dbReference>
<dbReference type="SUPFAM" id="SSF90123">
    <property type="entry name" value="ABC transporter transmembrane region"/>
    <property type="match status" value="1"/>
</dbReference>
<dbReference type="Pfam" id="PF00664">
    <property type="entry name" value="ABC_membrane"/>
    <property type="match status" value="1"/>
</dbReference>
<organism evidence="12 13">
    <name type="scientific">Diplocloster agilis</name>
    <dbReference type="NCBI Taxonomy" id="2850323"/>
    <lineage>
        <taxon>Bacteria</taxon>
        <taxon>Bacillati</taxon>
        <taxon>Bacillota</taxon>
        <taxon>Clostridia</taxon>
        <taxon>Lachnospirales</taxon>
        <taxon>Lachnospiraceae</taxon>
        <taxon>Diplocloster</taxon>
    </lineage>
</organism>
<dbReference type="InterPro" id="IPR036640">
    <property type="entry name" value="ABC1_TM_sf"/>
</dbReference>
<keyword evidence="2" id="KW-0813">Transport</keyword>
<keyword evidence="3" id="KW-1003">Cell membrane</keyword>
<dbReference type="FunFam" id="3.40.50.300:FF:000221">
    <property type="entry name" value="Multidrug ABC transporter ATP-binding protein"/>
    <property type="match status" value="1"/>
</dbReference>
<dbReference type="PANTHER" id="PTHR43394">
    <property type="entry name" value="ATP-DEPENDENT PERMEASE MDL1, MITOCHONDRIAL"/>
    <property type="match status" value="1"/>
</dbReference>
<dbReference type="InterPro" id="IPR039421">
    <property type="entry name" value="Type_1_exporter"/>
</dbReference>
<feature type="transmembrane region" description="Helical" evidence="9">
    <location>
        <begin position="82"/>
        <end position="115"/>
    </location>
</feature>
<dbReference type="InterPro" id="IPR003439">
    <property type="entry name" value="ABC_transporter-like_ATP-bd"/>
</dbReference>
<name>A0A949JTW0_9FIRM</name>
<dbReference type="GO" id="GO:0016887">
    <property type="term" value="F:ATP hydrolysis activity"/>
    <property type="evidence" value="ECO:0007669"/>
    <property type="project" value="InterPro"/>
</dbReference>
<dbReference type="InterPro" id="IPR027417">
    <property type="entry name" value="P-loop_NTPase"/>
</dbReference>
<evidence type="ECO:0000256" key="6">
    <source>
        <dbReference type="ARBA" id="ARBA00022840"/>
    </source>
</evidence>
<evidence type="ECO:0000313" key="13">
    <source>
        <dbReference type="Proteomes" id="UP000712157"/>
    </source>
</evidence>
<evidence type="ECO:0000256" key="2">
    <source>
        <dbReference type="ARBA" id="ARBA00022448"/>
    </source>
</evidence>
<dbReference type="GO" id="GO:0005524">
    <property type="term" value="F:ATP binding"/>
    <property type="evidence" value="ECO:0007669"/>
    <property type="project" value="UniProtKB-KW"/>
</dbReference>
<comment type="caution">
    <text evidence="12">The sequence shown here is derived from an EMBL/GenBank/DDBJ whole genome shotgun (WGS) entry which is preliminary data.</text>
</comment>
<dbReference type="Proteomes" id="UP000712157">
    <property type="component" value="Unassembled WGS sequence"/>
</dbReference>
<dbReference type="SUPFAM" id="SSF52540">
    <property type="entry name" value="P-loop containing nucleoside triphosphate hydrolases"/>
    <property type="match status" value="1"/>
</dbReference>
<dbReference type="EMBL" id="JAHQCW010000001">
    <property type="protein sequence ID" value="MBU9735023.1"/>
    <property type="molecule type" value="Genomic_DNA"/>
</dbReference>
<dbReference type="AlphaFoldDB" id="A0A949JTW0"/>
<evidence type="ECO:0000256" key="3">
    <source>
        <dbReference type="ARBA" id="ARBA00022475"/>
    </source>
</evidence>
<evidence type="ECO:0000256" key="1">
    <source>
        <dbReference type="ARBA" id="ARBA00004651"/>
    </source>
</evidence>
<sequence>MLAVTLLGGCFGVSTAYTSARAAQGLGNDLRLDTFGRIMNLSVQQTDHFTTGSLINRITNDIAMVIEFVEQMLRGFVRPPMFIIGGAVMLFLLDVKFGLILLSTIPVLAVIIFLVLRRAIPHYSMVQQRLDKVNSIVQENLNGARVVKAYVREEYECGRFEEANSKLKQENYRVLKLMAVISPVLSILLNIAVILVIYVGGLQIRIEQAGMTTGALMAAITYMTQSLNSVMMAANLFQSISRADASAARISEVLKTEPVIKGGSRKPEDNSSGGRENCVKTAILFNNVSFRYPGTKGRPVLHNINLELRKGEMLAVIGATGSGKSSLAALIPRFYDADEGEVLIDGVPVKDYPLEELRGKIGYVMQKAELFSDTIEENIRWGKKDADTEQIRHAARIAQADFILDFQNQYDTYIAEKGASLSGGQKQRISIARALVRTPQILILDDATSALDLVTENAFRSALKASLSDTTVLLIAQRIASIMDADRIAVLENDGTIRYCGKHQELLKVSETYRNIYDSQMRAGVMTEKEGR</sequence>
<dbReference type="SMART" id="SM00382">
    <property type="entry name" value="AAA"/>
    <property type="match status" value="1"/>
</dbReference>
<dbReference type="PROSITE" id="PS00211">
    <property type="entry name" value="ABC_TRANSPORTER_1"/>
    <property type="match status" value="1"/>
</dbReference>
<evidence type="ECO:0000256" key="9">
    <source>
        <dbReference type="SAM" id="Phobius"/>
    </source>
</evidence>
<protein>
    <submittedName>
        <fullName evidence="12">ABC transporter ATP-binding protein/permease</fullName>
    </submittedName>
</protein>